<name>A0A3D9SQM5_9ACTN</name>
<proteinExistence type="predicted"/>
<evidence type="ECO:0000313" key="1">
    <source>
        <dbReference type="EMBL" id="REE98276.1"/>
    </source>
</evidence>
<dbReference type="EMBL" id="QTTT01000001">
    <property type="protein sequence ID" value="REE98276.1"/>
    <property type="molecule type" value="Genomic_DNA"/>
</dbReference>
<sequence>MTRPWGAVVLSAAVAAVVGGLGALTWYAGLYTSNGRFDGLDACALLPPPATLASLVRNGAREKGDSRPKTWFGTSGGGDLDSECKWSSVPVGMDRPFRTVRIHVETRHRDGRTPAETRAGEELARWRDTSLRRGSPVRPAAVGEQGFAKTDRMSFGLLLGRVDIYDLHVRFRVSNALVDVSARTHSAPGDTERTLVLNLAGNVADRLAER</sequence>
<dbReference type="Proteomes" id="UP000256661">
    <property type="component" value="Unassembled WGS sequence"/>
</dbReference>
<dbReference type="AlphaFoldDB" id="A0A3D9SQM5"/>
<evidence type="ECO:0008006" key="3">
    <source>
        <dbReference type="Google" id="ProtNLM"/>
    </source>
</evidence>
<organism evidence="1 2">
    <name type="scientific">Thermomonospora umbrina</name>
    <dbReference type="NCBI Taxonomy" id="111806"/>
    <lineage>
        <taxon>Bacteria</taxon>
        <taxon>Bacillati</taxon>
        <taxon>Actinomycetota</taxon>
        <taxon>Actinomycetes</taxon>
        <taxon>Streptosporangiales</taxon>
        <taxon>Thermomonosporaceae</taxon>
        <taxon>Thermomonospora</taxon>
    </lineage>
</organism>
<dbReference type="OrthoDB" id="3479620at2"/>
<gene>
    <name evidence="1" type="ORF">DFJ69_3760</name>
</gene>
<comment type="caution">
    <text evidence="1">The sequence shown here is derived from an EMBL/GenBank/DDBJ whole genome shotgun (WGS) entry which is preliminary data.</text>
</comment>
<keyword evidence="2" id="KW-1185">Reference proteome</keyword>
<reference evidence="1 2" key="1">
    <citation type="submission" date="2018-08" db="EMBL/GenBank/DDBJ databases">
        <title>Sequencing the genomes of 1000 actinobacteria strains.</title>
        <authorList>
            <person name="Klenk H.-P."/>
        </authorList>
    </citation>
    <scope>NUCLEOTIDE SEQUENCE [LARGE SCALE GENOMIC DNA]</scope>
    <source>
        <strain evidence="1 2">DSM 43927</strain>
    </source>
</reference>
<dbReference type="RefSeq" id="WP_147312357.1">
    <property type="nucleotide sequence ID" value="NZ_QTTT01000001.1"/>
</dbReference>
<evidence type="ECO:0000313" key="2">
    <source>
        <dbReference type="Proteomes" id="UP000256661"/>
    </source>
</evidence>
<protein>
    <recommendedName>
        <fullName evidence="3">DUF3558 domain-containing protein</fullName>
    </recommendedName>
</protein>
<accession>A0A3D9SQM5</accession>